<dbReference type="GO" id="GO:0070034">
    <property type="term" value="F:telomerase RNA binding"/>
    <property type="evidence" value="ECO:0007669"/>
    <property type="project" value="TreeGrafter"/>
</dbReference>
<dbReference type="PROSITE" id="PS50988">
    <property type="entry name" value="TROVE"/>
    <property type="match status" value="1"/>
</dbReference>
<feature type="region of interest" description="Disordered" evidence="1">
    <location>
        <begin position="327"/>
        <end position="350"/>
    </location>
</feature>
<dbReference type="InterPro" id="IPR056800">
    <property type="entry name" value="vWA_Ro60"/>
</dbReference>
<dbReference type="InterPro" id="IPR037214">
    <property type="entry name" value="TROVE_dom_sf"/>
</dbReference>
<dbReference type="SUPFAM" id="SSF140864">
    <property type="entry name" value="TROVE domain-like"/>
    <property type="match status" value="1"/>
</dbReference>
<feature type="compositionally biased region" description="Basic residues" evidence="1">
    <location>
        <begin position="340"/>
        <end position="350"/>
    </location>
</feature>
<dbReference type="GO" id="GO:0005697">
    <property type="term" value="C:telomerase holoenzyme complex"/>
    <property type="evidence" value="ECO:0007669"/>
    <property type="project" value="TreeGrafter"/>
</dbReference>
<keyword evidence="4" id="KW-1185">Reference proteome</keyword>
<reference evidence="3" key="1">
    <citation type="submission" date="2021-09" db="EMBL/GenBank/DDBJ databases">
        <authorList>
            <consortium name="AG Swart"/>
            <person name="Singh M."/>
            <person name="Singh A."/>
            <person name="Seah K."/>
            <person name="Emmerich C."/>
        </authorList>
    </citation>
    <scope>NUCLEOTIDE SEQUENCE</scope>
    <source>
        <strain evidence="3">ATCC30299</strain>
    </source>
</reference>
<gene>
    <name evidence="3" type="ORF">BSTOLATCC_MIC27537</name>
</gene>
<feature type="domain" description="TROVE" evidence="2">
    <location>
        <begin position="1"/>
        <end position="386"/>
    </location>
</feature>
<accession>A0AAU9J6R3</accession>
<dbReference type="Pfam" id="PF05731">
    <property type="entry name" value="TROVE"/>
    <property type="match status" value="2"/>
</dbReference>
<name>A0AAU9J6R3_9CILI</name>
<dbReference type="GO" id="GO:0003720">
    <property type="term" value="F:telomerase activity"/>
    <property type="evidence" value="ECO:0007669"/>
    <property type="project" value="TreeGrafter"/>
</dbReference>
<dbReference type="Pfam" id="PF25045">
    <property type="entry name" value="vWA_Ro60"/>
    <property type="match status" value="1"/>
</dbReference>
<dbReference type="GO" id="GO:0000722">
    <property type="term" value="P:telomere maintenance via recombination"/>
    <property type="evidence" value="ECO:0007669"/>
    <property type="project" value="TreeGrafter"/>
</dbReference>
<protein>
    <recommendedName>
        <fullName evidence="2">TROVE domain-containing protein</fullName>
    </recommendedName>
</protein>
<dbReference type="SUPFAM" id="SSF53300">
    <property type="entry name" value="vWA-like"/>
    <property type="match status" value="1"/>
</dbReference>
<dbReference type="Gene3D" id="3.40.50.410">
    <property type="entry name" value="von Willebrand factor, type A domain"/>
    <property type="match status" value="1"/>
</dbReference>
<dbReference type="PANTHER" id="PTHR44791:SF1">
    <property type="entry name" value="TELOMERASE PROTEIN COMPONENT 1"/>
    <property type="match status" value="1"/>
</dbReference>
<dbReference type="EMBL" id="CAJZBQ010000027">
    <property type="protein sequence ID" value="CAG9320965.1"/>
    <property type="molecule type" value="Genomic_DNA"/>
</dbReference>
<organism evidence="3 4">
    <name type="scientific">Blepharisma stoltei</name>
    <dbReference type="NCBI Taxonomy" id="1481888"/>
    <lineage>
        <taxon>Eukaryota</taxon>
        <taxon>Sar</taxon>
        <taxon>Alveolata</taxon>
        <taxon>Ciliophora</taxon>
        <taxon>Postciliodesmatophora</taxon>
        <taxon>Heterotrichea</taxon>
        <taxon>Heterotrichida</taxon>
        <taxon>Blepharismidae</taxon>
        <taxon>Blepharisma</taxon>
    </lineage>
</organism>
<proteinExistence type="predicted"/>
<dbReference type="InterPro" id="IPR036465">
    <property type="entry name" value="vWFA_dom_sf"/>
</dbReference>
<sequence length="596" mass="66835">MEEQFVTLNIKDPRERLVSRVAACMLREPNYYAKAEQKIADIIADLNEVATIDPEFICQLAYYTRNELNIRSASNFILAFAATHPEAKKHLKQYFSATIRLPSDLTETVELYQSFVGHEQENKIAIPNCLQKLIADKFKTFSIYHLGKYCSEGKRKRGLLKLKFKPKGDNSAATKKKTISFKQLVRLCHLKEPASNVMSILGKRYPENPDVFATSGLAVGGEFNPSLANKRMKIPTPVTWETQLSEMGNKPEVWEDLIKSRKLPFMAMLRNLRNLLITGVDSEIHGAVQSRLRDPDQIQNSRLFPFRFYSAYTALNINIEELQKLKEDPNYEPPAPSGKRGLKEKHKRKKIVPKVVPTEETVENYKNALEEAVKLSTALNVKPVKGNSVIFADVSGSMGTKISGEGGSGSDISCKEVGILLGLMMRHVCENSEFVVFSSPTTASPKCWKKVELEGENILNLINEVNQVASTLGGGTDFPFDYINQAIENRVHFDNMFIFSDMMISPGSGQMNHTQSGRNWTVEQILKTYRETVNPSMKFISINLAGHGKTIGADLEDEQKNILVTGYSDSILRLVSQLQISQVDAVKEAAKSLIKT</sequence>
<dbReference type="Proteomes" id="UP001162131">
    <property type="component" value="Unassembled WGS sequence"/>
</dbReference>
<evidence type="ECO:0000259" key="2">
    <source>
        <dbReference type="PROSITE" id="PS50988"/>
    </source>
</evidence>
<dbReference type="AlphaFoldDB" id="A0AAU9J6R3"/>
<evidence type="ECO:0000256" key="1">
    <source>
        <dbReference type="SAM" id="MobiDB-lite"/>
    </source>
</evidence>
<dbReference type="InterPro" id="IPR052652">
    <property type="entry name" value="Telomerase_Complex_Comp"/>
</dbReference>
<evidence type="ECO:0000313" key="4">
    <source>
        <dbReference type="Proteomes" id="UP001162131"/>
    </source>
</evidence>
<dbReference type="InterPro" id="IPR008858">
    <property type="entry name" value="TROVE_dom"/>
</dbReference>
<dbReference type="PANTHER" id="PTHR44791">
    <property type="entry name" value="TELOMERASE PROTEIN COMPONENT 1 TEP1"/>
    <property type="match status" value="1"/>
</dbReference>
<comment type="caution">
    <text evidence="3">The sequence shown here is derived from an EMBL/GenBank/DDBJ whole genome shotgun (WGS) entry which is preliminary data.</text>
</comment>
<evidence type="ECO:0000313" key="3">
    <source>
        <dbReference type="EMBL" id="CAG9320965.1"/>
    </source>
</evidence>